<accession>A0A3Q2ZDE1</accession>
<keyword evidence="2" id="KW-1185">Reference proteome</keyword>
<dbReference type="Proteomes" id="UP000264800">
    <property type="component" value="Unplaced"/>
</dbReference>
<reference evidence="1" key="1">
    <citation type="submission" date="2025-08" db="UniProtKB">
        <authorList>
            <consortium name="Ensembl"/>
        </authorList>
    </citation>
    <scope>IDENTIFICATION</scope>
</reference>
<dbReference type="GeneTree" id="ENSGT01120000272475"/>
<organism evidence="1 2">
    <name type="scientific">Kryptolebias marmoratus</name>
    <name type="common">Mangrove killifish</name>
    <name type="synonym">Rivulus marmoratus</name>
    <dbReference type="NCBI Taxonomy" id="37003"/>
    <lineage>
        <taxon>Eukaryota</taxon>
        <taxon>Metazoa</taxon>
        <taxon>Chordata</taxon>
        <taxon>Craniata</taxon>
        <taxon>Vertebrata</taxon>
        <taxon>Euteleostomi</taxon>
        <taxon>Actinopterygii</taxon>
        <taxon>Neopterygii</taxon>
        <taxon>Teleostei</taxon>
        <taxon>Neoteleostei</taxon>
        <taxon>Acanthomorphata</taxon>
        <taxon>Ovalentaria</taxon>
        <taxon>Atherinomorphae</taxon>
        <taxon>Cyprinodontiformes</taxon>
        <taxon>Rivulidae</taxon>
        <taxon>Kryptolebias</taxon>
    </lineage>
</organism>
<evidence type="ECO:0000313" key="2">
    <source>
        <dbReference type="Proteomes" id="UP000264800"/>
    </source>
</evidence>
<dbReference type="STRING" id="37003.ENSKMAP00000001711"/>
<name>A0A3Q2ZDE1_KRYMA</name>
<reference evidence="1" key="2">
    <citation type="submission" date="2025-09" db="UniProtKB">
        <authorList>
            <consortium name="Ensembl"/>
        </authorList>
    </citation>
    <scope>IDENTIFICATION</scope>
</reference>
<dbReference type="Ensembl" id="ENSKMAT00000001757.1">
    <property type="protein sequence ID" value="ENSKMAP00000001711.1"/>
    <property type="gene ID" value="ENSKMAG00000001345.1"/>
</dbReference>
<proteinExistence type="predicted"/>
<sequence length="140" mass="15424">MDSQTEFLDSLELTPLDNDSLKSLQFELNAQMLSRATSSMKSVKSPGPDEIPIEIYNIFQAKLIPPMLDMYQEAFRNGSRPPSLNTAIISLLLKPGKPATQCGSYRTISLINNCGKARGPDSLSQHLMLSQIHPLASCSR</sequence>
<evidence type="ECO:0000313" key="1">
    <source>
        <dbReference type="Ensembl" id="ENSKMAP00000001711.1"/>
    </source>
</evidence>
<dbReference type="PANTHER" id="PTHR19446">
    <property type="entry name" value="REVERSE TRANSCRIPTASES"/>
    <property type="match status" value="1"/>
</dbReference>
<dbReference type="OMA" id="YHKTKER"/>
<protein>
    <recommendedName>
        <fullName evidence="3">Reverse transcriptase domain-containing protein</fullName>
    </recommendedName>
</protein>
<evidence type="ECO:0008006" key="3">
    <source>
        <dbReference type="Google" id="ProtNLM"/>
    </source>
</evidence>
<dbReference type="AlphaFoldDB" id="A0A3Q2ZDE1"/>